<comment type="caution">
    <text evidence="6">The sequence shown here is derived from an EMBL/GenBank/DDBJ whole genome shotgun (WGS) entry which is preliminary data.</text>
</comment>
<dbReference type="InterPro" id="IPR001969">
    <property type="entry name" value="Aspartic_peptidase_AS"/>
</dbReference>
<reference evidence="6" key="1">
    <citation type="submission" date="2022-07" db="EMBL/GenBank/DDBJ databases">
        <title>Phylogenomic reconstructions and comparative analyses of Kickxellomycotina fungi.</title>
        <authorList>
            <person name="Reynolds N.K."/>
            <person name="Stajich J.E."/>
            <person name="Barry K."/>
            <person name="Grigoriev I.V."/>
            <person name="Crous P."/>
            <person name="Smith M.E."/>
        </authorList>
    </citation>
    <scope>NUCLEOTIDE SEQUENCE</scope>
    <source>
        <strain evidence="6">BCRC 34882</strain>
    </source>
</reference>
<comment type="similarity">
    <text evidence="1 3">Belongs to the peptidase A1 family.</text>
</comment>
<dbReference type="PRINTS" id="PR00792">
    <property type="entry name" value="PEPSIN"/>
</dbReference>
<dbReference type="PROSITE" id="PS51767">
    <property type="entry name" value="PEPTIDASE_A1"/>
    <property type="match status" value="1"/>
</dbReference>
<evidence type="ECO:0000256" key="2">
    <source>
        <dbReference type="ARBA" id="ARBA00022750"/>
    </source>
</evidence>
<keyword evidence="4" id="KW-0732">Signal</keyword>
<organism evidence="6 7">
    <name type="scientific">Coemansia umbellata</name>
    <dbReference type="NCBI Taxonomy" id="1424467"/>
    <lineage>
        <taxon>Eukaryota</taxon>
        <taxon>Fungi</taxon>
        <taxon>Fungi incertae sedis</taxon>
        <taxon>Zoopagomycota</taxon>
        <taxon>Kickxellomycotina</taxon>
        <taxon>Kickxellomycetes</taxon>
        <taxon>Kickxellales</taxon>
        <taxon>Kickxellaceae</taxon>
        <taxon>Coemansia</taxon>
    </lineage>
</organism>
<dbReference type="PANTHER" id="PTHR47966">
    <property type="entry name" value="BETA-SITE APP-CLEAVING ENZYME, ISOFORM A-RELATED"/>
    <property type="match status" value="1"/>
</dbReference>
<dbReference type="EMBL" id="JANBQD010000012">
    <property type="protein sequence ID" value="KAJ1994450.1"/>
    <property type="molecule type" value="Genomic_DNA"/>
</dbReference>
<keyword evidence="2 3" id="KW-0064">Aspartyl protease</keyword>
<dbReference type="InterPro" id="IPR001461">
    <property type="entry name" value="Aspartic_peptidase_A1"/>
</dbReference>
<gene>
    <name evidence="6" type="primary">APR1_2</name>
    <name evidence="6" type="ORF">EDC05_001649</name>
</gene>
<evidence type="ECO:0000259" key="5">
    <source>
        <dbReference type="PROSITE" id="PS51767"/>
    </source>
</evidence>
<dbReference type="PROSITE" id="PS00141">
    <property type="entry name" value="ASP_PROTEASE"/>
    <property type="match status" value="2"/>
</dbReference>
<dbReference type="SUPFAM" id="SSF50630">
    <property type="entry name" value="Acid proteases"/>
    <property type="match status" value="2"/>
</dbReference>
<accession>A0ABQ8PRF6</accession>
<evidence type="ECO:0000256" key="4">
    <source>
        <dbReference type="SAM" id="SignalP"/>
    </source>
</evidence>
<evidence type="ECO:0000256" key="3">
    <source>
        <dbReference type="RuleBase" id="RU000454"/>
    </source>
</evidence>
<evidence type="ECO:0000313" key="7">
    <source>
        <dbReference type="Proteomes" id="UP001151295"/>
    </source>
</evidence>
<dbReference type="EC" id="3.4.23.25" evidence="6"/>
<feature type="chain" id="PRO_5047284174" evidence="4">
    <location>
        <begin position="22"/>
        <end position="502"/>
    </location>
</feature>
<feature type="domain" description="Peptidase A1" evidence="5">
    <location>
        <begin position="92"/>
        <end position="499"/>
    </location>
</feature>
<keyword evidence="3 6" id="KW-0378">Hydrolase</keyword>
<evidence type="ECO:0000256" key="1">
    <source>
        <dbReference type="ARBA" id="ARBA00007447"/>
    </source>
</evidence>
<protein>
    <submittedName>
        <fullName evidence="6">Aspartic proteinase</fullName>
        <ecNumber evidence="6">3.4.23.25</ecNumber>
    </submittedName>
</protein>
<name>A0ABQ8PRF6_9FUNG</name>
<sequence>MKTLLSIVTLGVLAVSTQVSAAVHTISLKKVDETPEATLQRYANTGSYIAQKYFGANTIDQLDTLQQQVVPLNADGSASFGVPISNFMNAQYYGEIEIGSPAQTFKVVFDTGSSNLWVPSAECSSIACFFHTKYDHSQSSSYKANGTDFSIRYGSGSLEGYLSQDTLNVGGIQIDGQQFAEATKEPGLTFAFGRFDGILGLGYDTISVLGVVPPFYHMVNKKLVDEPVFSFYLTDTNKDSGDGEMVLGGYNKDHFEGELQWANVRRKGYWEVDLEKVSFGDDEIKLDNTGAAIDTGSSLLVVPTTLAELINKKIGAKKNFAGQYTVECSTVPSLPPFTLQFGGKNYKLDAEDYILNVQGQCISGFMGMDIPEPLGPIWIIGDVFLRKFYSVYDLGKNRNLEERDMSTIRASNIAKGFGGQYIVECSTFSKLPQFTLQLGGKDYTLDAEDYILNIQGICLSGFTGVGVSESGSSIWIIGNVFLRKFYSVFDLGKNGIGFAKAL</sequence>
<evidence type="ECO:0000313" key="6">
    <source>
        <dbReference type="EMBL" id="KAJ1994450.1"/>
    </source>
</evidence>
<dbReference type="Proteomes" id="UP001151295">
    <property type="component" value="Unassembled WGS sequence"/>
</dbReference>
<dbReference type="InterPro" id="IPR021109">
    <property type="entry name" value="Peptidase_aspartic_dom_sf"/>
</dbReference>
<dbReference type="InterPro" id="IPR033121">
    <property type="entry name" value="PEPTIDASE_A1"/>
</dbReference>
<keyword evidence="7" id="KW-1185">Reference proteome</keyword>
<dbReference type="Gene3D" id="2.40.70.10">
    <property type="entry name" value="Acid Proteases"/>
    <property type="match status" value="3"/>
</dbReference>
<dbReference type="GO" id="GO:0004190">
    <property type="term" value="F:aspartic-type endopeptidase activity"/>
    <property type="evidence" value="ECO:0007669"/>
    <property type="project" value="UniProtKB-EC"/>
</dbReference>
<dbReference type="PANTHER" id="PTHR47966:SF51">
    <property type="entry name" value="BETA-SITE APP-CLEAVING ENZYME, ISOFORM A-RELATED"/>
    <property type="match status" value="1"/>
</dbReference>
<keyword evidence="3" id="KW-0645">Protease</keyword>
<dbReference type="Pfam" id="PF00026">
    <property type="entry name" value="Asp"/>
    <property type="match status" value="2"/>
</dbReference>
<feature type="signal peptide" evidence="4">
    <location>
        <begin position="1"/>
        <end position="21"/>
    </location>
</feature>
<proteinExistence type="inferred from homology"/>